<dbReference type="SUPFAM" id="SSF50952">
    <property type="entry name" value="Soluble quinoprotein glucose dehydrogenase"/>
    <property type="match status" value="1"/>
</dbReference>
<feature type="region of interest" description="Disordered" evidence="1">
    <location>
        <begin position="165"/>
        <end position="184"/>
    </location>
</feature>
<reference evidence="4 5" key="1">
    <citation type="submission" date="2020-05" db="EMBL/GenBank/DDBJ databases">
        <title>Identification and distribution of gene clusters putatively required for synthesis of sphingolipid metabolism inhibitors in phylogenetically diverse species of the filamentous fungus Fusarium.</title>
        <authorList>
            <person name="Kim H.-S."/>
            <person name="Busman M."/>
            <person name="Brown D.W."/>
            <person name="Divon H."/>
            <person name="Uhlig S."/>
            <person name="Proctor R.H."/>
        </authorList>
    </citation>
    <scope>NUCLEOTIDE SEQUENCE [LARGE SCALE GENOMIC DNA]</scope>
    <source>
        <strain evidence="4 5">NRRL 53147</strain>
    </source>
</reference>
<dbReference type="InterPro" id="IPR011041">
    <property type="entry name" value="Quinoprot_gluc/sorb_DH_b-prop"/>
</dbReference>
<keyword evidence="2" id="KW-0732">Signal</keyword>
<dbReference type="Proteomes" id="UP000522262">
    <property type="component" value="Unassembled WGS sequence"/>
</dbReference>
<proteinExistence type="predicted"/>
<feature type="region of interest" description="Disordered" evidence="1">
    <location>
        <begin position="446"/>
        <end position="474"/>
    </location>
</feature>
<feature type="compositionally biased region" description="Gly residues" evidence="1">
    <location>
        <begin position="448"/>
        <end position="466"/>
    </location>
</feature>
<feature type="signal peptide" evidence="2">
    <location>
        <begin position="1"/>
        <end position="19"/>
    </location>
</feature>
<keyword evidence="5" id="KW-1185">Reference proteome</keyword>
<evidence type="ECO:0000313" key="4">
    <source>
        <dbReference type="EMBL" id="KAF5559237.1"/>
    </source>
</evidence>
<dbReference type="AlphaFoldDB" id="A0A8H5NAX5"/>
<feature type="chain" id="PRO_5034808864" evidence="2">
    <location>
        <begin position="20"/>
        <end position="497"/>
    </location>
</feature>
<dbReference type="EMBL" id="JAAOAM010000003">
    <property type="protein sequence ID" value="KAF5559237.1"/>
    <property type="molecule type" value="Genomic_DNA"/>
</dbReference>
<sequence length="497" mass="53186">MASIRLIVTVTLLVVIASAQQCNLKTLKTSYPAPATADSWNYSIIANELRRPRGILFDSEGALIVIDSGNGIIHFELDDEGGTCLQVKKKTTLLKKNNLNHGIALSKDARTIYASSSDEVFAWSYDPSKVSLSSSSVQTLVSNMTNGGHTSRTLLISQKHPDMLLVSRGSDGNDDAGAEDRDSGRSQIRAFNISSFSSNSDKKAYDYLDGEIIGWGLRNSVGVAEHPETGGIFSVENSADELHRGGKDIHKDNPGEEMNFHGYLNGSDDQGGNYGYPLCYTLWSTDGFPKLGDLKIGDQFPADRQADGDNATALTDEECKSDYVAPVLAFQAHTAPLDLKFDENGTRAYVSFHGSCKTPQPTFEPIPPLTYLGNRDPPVGYQVSYVDFQDGKPASSSRSTNATTPIIYNKDLSKCPDDCFRPVGLAWDSKGRLWFSSDKTGEIFVLNHGGGSGSSGGNGSESGAGSGDDDNDSASLQPGSAAFIITLAAFIVGGLLA</sequence>
<gene>
    <name evidence="4" type="ORF">FMEXI_110</name>
</gene>
<dbReference type="InterPro" id="IPR011042">
    <property type="entry name" value="6-blade_b-propeller_TolB-like"/>
</dbReference>
<comment type="caution">
    <text evidence="4">The sequence shown here is derived from an EMBL/GenBank/DDBJ whole genome shotgun (WGS) entry which is preliminary data.</text>
</comment>
<evidence type="ECO:0000313" key="5">
    <source>
        <dbReference type="Proteomes" id="UP000522262"/>
    </source>
</evidence>
<evidence type="ECO:0000259" key="3">
    <source>
        <dbReference type="Pfam" id="PF22807"/>
    </source>
</evidence>
<dbReference type="Pfam" id="PF22807">
    <property type="entry name" value="TrAA12"/>
    <property type="match status" value="1"/>
</dbReference>
<dbReference type="Gene3D" id="2.120.10.30">
    <property type="entry name" value="TolB, C-terminal domain"/>
    <property type="match status" value="1"/>
</dbReference>
<accession>A0A8H5NAX5</accession>
<name>A0A8H5NAX5_9HYPO</name>
<dbReference type="InterPro" id="IPR054539">
    <property type="entry name" value="Beta-prop_PDH"/>
</dbReference>
<feature type="domain" description="Pyrroloquinoline quinone-dependent pyranose dehydrogenase beta-propeller" evidence="3">
    <location>
        <begin position="35"/>
        <end position="448"/>
    </location>
</feature>
<evidence type="ECO:0000256" key="2">
    <source>
        <dbReference type="SAM" id="SignalP"/>
    </source>
</evidence>
<organism evidence="4 5">
    <name type="scientific">Fusarium mexicanum</name>
    <dbReference type="NCBI Taxonomy" id="751941"/>
    <lineage>
        <taxon>Eukaryota</taxon>
        <taxon>Fungi</taxon>
        <taxon>Dikarya</taxon>
        <taxon>Ascomycota</taxon>
        <taxon>Pezizomycotina</taxon>
        <taxon>Sordariomycetes</taxon>
        <taxon>Hypocreomycetidae</taxon>
        <taxon>Hypocreales</taxon>
        <taxon>Nectriaceae</taxon>
        <taxon>Fusarium</taxon>
        <taxon>Fusarium fujikuroi species complex</taxon>
    </lineage>
</organism>
<evidence type="ECO:0000256" key="1">
    <source>
        <dbReference type="SAM" id="MobiDB-lite"/>
    </source>
</evidence>
<protein>
    <submittedName>
        <fullName evidence="4">L-sorbosone dehydrogenase</fullName>
    </submittedName>
</protein>